<protein>
    <submittedName>
        <fullName evidence="2">Uncharacterized protein</fullName>
    </submittedName>
</protein>
<feature type="transmembrane region" description="Helical" evidence="1">
    <location>
        <begin position="253"/>
        <end position="272"/>
    </location>
</feature>
<gene>
    <name evidence="2" type="ORF">H8S23_11455</name>
</gene>
<keyword evidence="1" id="KW-1133">Transmembrane helix</keyword>
<feature type="transmembrane region" description="Helical" evidence="1">
    <location>
        <begin position="284"/>
        <end position="302"/>
    </location>
</feature>
<sequence length="313" mass="34290">MLFHKKQFVSAACLAALRDGWGFGRKKCLALFSIFLLLSCLLVVGADMGPKDQLTVRLVNPPEEPYYLDLLWQPELSDGQQLYDNLSETEREELSSALLDRLFAEAPEGWSPALSGGTRAPLWGDLEGRADGSGRVHVFSYVGLPRVCRLILVTGSGKTLISEPFERKVLQGSITFDCASGVLTQPSAAAALGMSFLLTLLPTLVIEGVLLLLFRFSLQKNWRPFLWVNLSTQTVLTLAVHFVLLASGPLSAHLVRFPMELVILLAETALYRHFLHGGTAARRTAYGITANLASWLAGYLALGPTYALLVRLC</sequence>
<keyword evidence="3" id="KW-1185">Reference proteome</keyword>
<keyword evidence="1" id="KW-0472">Membrane</keyword>
<evidence type="ECO:0000313" key="3">
    <source>
        <dbReference type="Proteomes" id="UP000659630"/>
    </source>
</evidence>
<organism evidence="2 3">
    <name type="scientific">Anaerofilum hominis</name>
    <dbReference type="NCBI Taxonomy" id="2763016"/>
    <lineage>
        <taxon>Bacteria</taxon>
        <taxon>Bacillati</taxon>
        <taxon>Bacillota</taxon>
        <taxon>Clostridia</taxon>
        <taxon>Eubacteriales</taxon>
        <taxon>Oscillospiraceae</taxon>
        <taxon>Anaerofilum</taxon>
    </lineage>
</organism>
<accession>A0A923I8A2</accession>
<dbReference type="AlphaFoldDB" id="A0A923I8A2"/>
<dbReference type="RefSeq" id="WP_186888471.1">
    <property type="nucleotide sequence ID" value="NZ_JACONZ010000004.1"/>
</dbReference>
<keyword evidence="1" id="KW-0812">Transmembrane</keyword>
<reference evidence="2" key="1">
    <citation type="submission" date="2020-08" db="EMBL/GenBank/DDBJ databases">
        <title>Genome public.</title>
        <authorList>
            <person name="Liu C."/>
            <person name="Sun Q."/>
        </authorList>
    </citation>
    <scope>NUCLEOTIDE SEQUENCE</scope>
    <source>
        <strain evidence="2">BX8</strain>
    </source>
</reference>
<proteinExistence type="predicted"/>
<evidence type="ECO:0000256" key="1">
    <source>
        <dbReference type="SAM" id="Phobius"/>
    </source>
</evidence>
<feature type="transmembrane region" description="Helical" evidence="1">
    <location>
        <begin position="226"/>
        <end position="247"/>
    </location>
</feature>
<evidence type="ECO:0000313" key="2">
    <source>
        <dbReference type="EMBL" id="MBC5582123.1"/>
    </source>
</evidence>
<feature type="transmembrane region" description="Helical" evidence="1">
    <location>
        <begin position="188"/>
        <end position="214"/>
    </location>
</feature>
<comment type="caution">
    <text evidence="2">The sequence shown here is derived from an EMBL/GenBank/DDBJ whole genome shotgun (WGS) entry which is preliminary data.</text>
</comment>
<name>A0A923I8A2_9FIRM</name>
<dbReference type="Proteomes" id="UP000659630">
    <property type="component" value="Unassembled WGS sequence"/>
</dbReference>
<dbReference type="EMBL" id="JACONZ010000004">
    <property type="protein sequence ID" value="MBC5582123.1"/>
    <property type="molecule type" value="Genomic_DNA"/>
</dbReference>